<name>A0ABQ9G2Y4_9NEOP</name>
<evidence type="ECO:0000313" key="2">
    <source>
        <dbReference type="EMBL" id="KAJ8865752.1"/>
    </source>
</evidence>
<comment type="caution">
    <text evidence="2">The sequence shown here is derived from an EMBL/GenBank/DDBJ whole genome shotgun (WGS) entry which is preliminary data.</text>
</comment>
<dbReference type="EMBL" id="JARBHB010000017">
    <property type="protein sequence ID" value="KAJ8865752.1"/>
    <property type="molecule type" value="Genomic_DNA"/>
</dbReference>
<evidence type="ECO:0000256" key="1">
    <source>
        <dbReference type="SAM" id="MobiDB-lite"/>
    </source>
</evidence>
<dbReference type="Proteomes" id="UP001159363">
    <property type="component" value="Chromosome 16"/>
</dbReference>
<proteinExistence type="predicted"/>
<protein>
    <submittedName>
        <fullName evidence="2">Uncharacterized protein</fullName>
    </submittedName>
</protein>
<sequence>MDYWPPSFASSLTYNLPRGDTWGRFPCSRPGTDKVDTATRIKCAISSNRKALKHHIDCVTRWRDPNFRSKRYAPTCCPAPFSTPLGASVAERLARSPPTKANQGSIPGRVTEFSHVGIVPDDAVSRRVFSGISRFPRLFILAAYSMFTSITLIGSQDLAVKSRQTSSSTPLLRARQDDIGGGGGNYTTGNVRNVSYELNGAGANQSGTVHEPPLVERRSSSSIPADRVWYFFFLRYVHLPGTIHTRENPGVTRPGIEPGSPRLNFTMLYALKLASFLHWQLHRCEGTPSLTELRVIGAHNCEVFLYWRRVAQGRSHYSPYFRRLPRSSGRETSCTAALARRRQASRPTELGNGGEDRKACGRRRGGKGERKTLGPARCPDLTTWLPRSLPSTAAPVPPPPPRAASSPVLQPRRLEDWPCSLRTVALQTTA</sequence>
<reference evidence="2 3" key="1">
    <citation type="submission" date="2023-02" db="EMBL/GenBank/DDBJ databases">
        <title>LHISI_Scaffold_Assembly.</title>
        <authorList>
            <person name="Stuart O.P."/>
            <person name="Cleave R."/>
            <person name="Magrath M.J.L."/>
            <person name="Mikheyev A.S."/>
        </authorList>
    </citation>
    <scope>NUCLEOTIDE SEQUENCE [LARGE SCALE GENOMIC DNA]</scope>
    <source>
        <strain evidence="2">Daus_M_001</strain>
        <tissue evidence="2">Leg muscle</tissue>
    </source>
</reference>
<gene>
    <name evidence="2" type="ORF">PR048_033273</name>
</gene>
<feature type="region of interest" description="Disordered" evidence="1">
    <location>
        <begin position="339"/>
        <end position="414"/>
    </location>
</feature>
<organism evidence="2 3">
    <name type="scientific">Dryococelus australis</name>
    <dbReference type="NCBI Taxonomy" id="614101"/>
    <lineage>
        <taxon>Eukaryota</taxon>
        <taxon>Metazoa</taxon>
        <taxon>Ecdysozoa</taxon>
        <taxon>Arthropoda</taxon>
        <taxon>Hexapoda</taxon>
        <taxon>Insecta</taxon>
        <taxon>Pterygota</taxon>
        <taxon>Neoptera</taxon>
        <taxon>Polyneoptera</taxon>
        <taxon>Phasmatodea</taxon>
        <taxon>Verophasmatodea</taxon>
        <taxon>Anareolatae</taxon>
        <taxon>Phasmatidae</taxon>
        <taxon>Eurycanthinae</taxon>
        <taxon>Dryococelus</taxon>
    </lineage>
</organism>
<keyword evidence="3" id="KW-1185">Reference proteome</keyword>
<accession>A0ABQ9G2Y4</accession>
<evidence type="ECO:0000313" key="3">
    <source>
        <dbReference type="Proteomes" id="UP001159363"/>
    </source>
</evidence>